<reference evidence="1 2" key="1">
    <citation type="journal article" date="2024" name="Plant Biotechnol. J.">
        <title>Genome and CRISPR/Cas9 system of a widespread forest tree (Populus alba) in the world.</title>
        <authorList>
            <person name="Liu Y.J."/>
            <person name="Jiang P.F."/>
            <person name="Han X.M."/>
            <person name="Li X.Y."/>
            <person name="Wang H.M."/>
            <person name="Wang Y.J."/>
            <person name="Wang X.X."/>
            <person name="Zeng Q.Y."/>
        </authorList>
    </citation>
    <scope>NUCLEOTIDE SEQUENCE [LARGE SCALE GENOMIC DNA]</scope>
    <source>
        <strain evidence="2">cv. PAL-ZL1</strain>
    </source>
</reference>
<evidence type="ECO:0000313" key="1">
    <source>
        <dbReference type="EMBL" id="KAL3574485.1"/>
    </source>
</evidence>
<name>A0ACC4B7K6_POPAL</name>
<organism evidence="1 2">
    <name type="scientific">Populus alba</name>
    <name type="common">White poplar</name>
    <dbReference type="NCBI Taxonomy" id="43335"/>
    <lineage>
        <taxon>Eukaryota</taxon>
        <taxon>Viridiplantae</taxon>
        <taxon>Streptophyta</taxon>
        <taxon>Embryophyta</taxon>
        <taxon>Tracheophyta</taxon>
        <taxon>Spermatophyta</taxon>
        <taxon>Magnoliopsida</taxon>
        <taxon>eudicotyledons</taxon>
        <taxon>Gunneridae</taxon>
        <taxon>Pentapetalae</taxon>
        <taxon>rosids</taxon>
        <taxon>fabids</taxon>
        <taxon>Malpighiales</taxon>
        <taxon>Salicaceae</taxon>
        <taxon>Saliceae</taxon>
        <taxon>Populus</taxon>
    </lineage>
</organism>
<sequence length="539" mass="62433">MRRKPVDFRRPVRRRVSNVVVRSLCGIVVLLFIVIFNKESRIESRPTSSIKGISVLSSEIFFCDLGFEAWKNRGRVEDTVNSEQDQKTSTASHLWLAYFSRVLLFQSFGLMDQLPITNQVPAGRTWLESIKIELDHLNPLSNWSIWRVPNNLLAVNKDAYSPHIISIGPLHHGEQNVLAMEVHKRHYMLSLLQRTPDRDKSLDECGKAILRFDKHIRACYAEPIDKYKENDLAKMLLVDGCFILELFLRFSMADLRLQDDPVFNTSWMVLTLRRDLALLENQIPFFALEWLFKLTVKPSAIGQSLPTLPELAFDFFKSSLYINRETLTVSRRIVPHSLGLIHNCYLPSSSRPNPRGRGGWQFIHCSSVLLQAGIKFERDTTSSLFDLKFENGVFKIPPLRIHDSTVSLFQNLIAYEQRFHGSQQYITSYFLLMDRLIDTPSDVELLVQRQIIENDFGGWDDVSAFFNSICKQIVLQDFYYAGLCERVNAYYNTQWYRYKADFRRDHCKNPWAIISLVAGFVLLSLAALQTVYSVLAYYQ</sequence>
<accession>A0ACC4B7K6</accession>
<dbReference type="EMBL" id="RCHU02000013">
    <property type="protein sequence ID" value="KAL3574485.1"/>
    <property type="molecule type" value="Genomic_DNA"/>
</dbReference>
<evidence type="ECO:0000313" key="2">
    <source>
        <dbReference type="Proteomes" id="UP000309997"/>
    </source>
</evidence>
<dbReference type="Proteomes" id="UP000309997">
    <property type="component" value="Unassembled WGS sequence"/>
</dbReference>
<gene>
    <name evidence="1" type="ORF">D5086_025098</name>
</gene>
<comment type="caution">
    <text evidence="1">The sequence shown here is derived from an EMBL/GenBank/DDBJ whole genome shotgun (WGS) entry which is preliminary data.</text>
</comment>
<proteinExistence type="predicted"/>
<protein>
    <submittedName>
        <fullName evidence="1">Uncharacterized protein</fullName>
    </submittedName>
</protein>
<keyword evidence="2" id="KW-1185">Reference proteome</keyword>